<feature type="region of interest" description="Disordered" evidence="1">
    <location>
        <begin position="82"/>
        <end position="180"/>
    </location>
</feature>
<dbReference type="EnsemblMetazoa" id="AALFPA23_013242.R19173">
    <property type="protein sequence ID" value="AALFPA23_013242.P19173"/>
    <property type="gene ID" value="AALFPA23_013242"/>
</dbReference>
<proteinExistence type="predicted"/>
<dbReference type="PANTHER" id="PTHR18916">
    <property type="entry name" value="DYNACTIN 1-RELATED MICROTUBULE-BINDING"/>
    <property type="match status" value="1"/>
</dbReference>
<feature type="compositionally biased region" description="Low complexity" evidence="1">
    <location>
        <begin position="131"/>
        <end position="142"/>
    </location>
</feature>
<dbReference type="SUPFAM" id="SSF74924">
    <property type="entry name" value="Cap-Gly domain"/>
    <property type="match status" value="1"/>
</dbReference>
<reference evidence="3" key="2">
    <citation type="submission" date="2025-05" db="UniProtKB">
        <authorList>
            <consortium name="EnsemblMetazoa"/>
        </authorList>
    </citation>
    <scope>IDENTIFICATION</scope>
    <source>
        <strain evidence="3">Foshan</strain>
    </source>
</reference>
<evidence type="ECO:0000256" key="1">
    <source>
        <dbReference type="SAM" id="MobiDB-lite"/>
    </source>
</evidence>
<protein>
    <recommendedName>
        <fullName evidence="2">CAP-Gly domain-containing protein</fullName>
    </recommendedName>
</protein>
<dbReference type="PROSITE" id="PS00845">
    <property type="entry name" value="CAP_GLY_1"/>
    <property type="match status" value="1"/>
</dbReference>
<dbReference type="Pfam" id="PF01302">
    <property type="entry name" value="CAP_GLY"/>
    <property type="match status" value="1"/>
</dbReference>
<evidence type="ECO:0000313" key="4">
    <source>
        <dbReference type="Proteomes" id="UP000069940"/>
    </source>
</evidence>
<dbReference type="InterPro" id="IPR036859">
    <property type="entry name" value="CAP-Gly_dom_sf"/>
</dbReference>
<accession>A0ABM1YYG8</accession>
<dbReference type="Gene3D" id="2.30.30.190">
    <property type="entry name" value="CAP Gly-rich-like domain"/>
    <property type="match status" value="1"/>
</dbReference>
<keyword evidence="4" id="KW-1185">Reference proteome</keyword>
<reference evidence="4" key="1">
    <citation type="journal article" date="2015" name="Proc. Natl. Acad. Sci. U.S.A.">
        <title>Genome sequence of the Asian Tiger mosquito, Aedes albopictus, reveals insights into its biology, genetics, and evolution.</title>
        <authorList>
            <person name="Chen X.G."/>
            <person name="Jiang X."/>
            <person name="Gu J."/>
            <person name="Xu M."/>
            <person name="Wu Y."/>
            <person name="Deng Y."/>
            <person name="Zhang C."/>
            <person name="Bonizzoni M."/>
            <person name="Dermauw W."/>
            <person name="Vontas J."/>
            <person name="Armbruster P."/>
            <person name="Huang X."/>
            <person name="Yang Y."/>
            <person name="Zhang H."/>
            <person name="He W."/>
            <person name="Peng H."/>
            <person name="Liu Y."/>
            <person name="Wu K."/>
            <person name="Chen J."/>
            <person name="Lirakis M."/>
            <person name="Topalis P."/>
            <person name="Van Leeuwen T."/>
            <person name="Hall A.B."/>
            <person name="Jiang X."/>
            <person name="Thorpe C."/>
            <person name="Mueller R.L."/>
            <person name="Sun C."/>
            <person name="Waterhouse R.M."/>
            <person name="Yan G."/>
            <person name="Tu Z.J."/>
            <person name="Fang X."/>
            <person name="James A.A."/>
        </authorList>
    </citation>
    <scope>NUCLEOTIDE SEQUENCE [LARGE SCALE GENOMIC DNA]</scope>
    <source>
        <strain evidence="4">Foshan</strain>
    </source>
</reference>
<dbReference type="RefSeq" id="XP_062712241.1">
    <property type="nucleotide sequence ID" value="XM_062856257.1"/>
</dbReference>
<dbReference type="InterPro" id="IPR000938">
    <property type="entry name" value="CAP-Gly_domain"/>
</dbReference>
<organism evidence="3 4">
    <name type="scientific">Aedes albopictus</name>
    <name type="common">Asian tiger mosquito</name>
    <name type="synonym">Stegomyia albopicta</name>
    <dbReference type="NCBI Taxonomy" id="7160"/>
    <lineage>
        <taxon>Eukaryota</taxon>
        <taxon>Metazoa</taxon>
        <taxon>Ecdysozoa</taxon>
        <taxon>Arthropoda</taxon>
        <taxon>Hexapoda</taxon>
        <taxon>Insecta</taxon>
        <taxon>Pterygota</taxon>
        <taxon>Neoptera</taxon>
        <taxon>Endopterygota</taxon>
        <taxon>Diptera</taxon>
        <taxon>Nematocera</taxon>
        <taxon>Culicoidea</taxon>
        <taxon>Culicidae</taxon>
        <taxon>Culicinae</taxon>
        <taxon>Aedini</taxon>
        <taxon>Aedes</taxon>
        <taxon>Stegomyia</taxon>
    </lineage>
</organism>
<dbReference type="Proteomes" id="UP000069940">
    <property type="component" value="Unassembled WGS sequence"/>
</dbReference>
<feature type="compositionally biased region" description="Polar residues" evidence="1">
    <location>
        <begin position="114"/>
        <end position="130"/>
    </location>
</feature>
<feature type="domain" description="CAP-Gly" evidence="2">
    <location>
        <begin position="27"/>
        <end position="69"/>
    </location>
</feature>
<feature type="compositionally biased region" description="Low complexity" evidence="1">
    <location>
        <begin position="98"/>
        <end position="113"/>
    </location>
</feature>
<evidence type="ECO:0000313" key="3">
    <source>
        <dbReference type="EnsemblMetazoa" id="AALFPA23_013242.P19173"/>
    </source>
</evidence>
<name>A0ABM1YYG8_AEDAL</name>
<dbReference type="GeneID" id="134289777"/>
<sequence>MSDRLLRVGQRIEVSGKDVRGSIAYIGMTSFAVGKWVGVILDEPKGKNNGSIKGQTYFSCDENYGMFVRPTQLVFLDDAGNPIESGEVQTPEEKPRSRLSSSRASLNRSTSSLGSKTQLTSPGNDRPSGQSSIPTPVSSIPTMVKAGDRYESLHRSHISPPESLQTSKRASFVETGFVET</sequence>
<dbReference type="SMART" id="SM01052">
    <property type="entry name" value="CAP_GLY"/>
    <property type="match status" value="1"/>
</dbReference>
<dbReference type="PROSITE" id="PS50245">
    <property type="entry name" value="CAP_GLY_2"/>
    <property type="match status" value="1"/>
</dbReference>
<evidence type="ECO:0000259" key="2">
    <source>
        <dbReference type="PROSITE" id="PS50245"/>
    </source>
</evidence>